<dbReference type="Proteomes" id="UP000623129">
    <property type="component" value="Unassembled WGS sequence"/>
</dbReference>
<keyword evidence="5" id="KW-1015">Disulfide bond</keyword>
<comment type="subcellular location">
    <subcellularLocation>
        <location evidence="1 6">Secreted</location>
    </subcellularLocation>
</comment>
<feature type="chain" id="PRO_5033091742" description="Epidermal patterning factor-like protein" evidence="6">
    <location>
        <begin position="27"/>
        <end position="109"/>
    </location>
</feature>
<comment type="similarity">
    <text evidence="2 6">Belongs to the plant cysteine rich small secretory peptide family. Epidermal patterning factor subfamily.</text>
</comment>
<reference evidence="7" key="1">
    <citation type="submission" date="2020-01" db="EMBL/GenBank/DDBJ databases">
        <title>Genome sequence of Kobresia littledalei, the first chromosome-level genome in the family Cyperaceae.</title>
        <authorList>
            <person name="Qu G."/>
        </authorList>
    </citation>
    <scope>NUCLEOTIDE SEQUENCE</scope>
    <source>
        <strain evidence="7">C.B.Clarke</strain>
        <tissue evidence="7">Leaf</tissue>
    </source>
</reference>
<evidence type="ECO:0000313" key="8">
    <source>
        <dbReference type="Proteomes" id="UP000623129"/>
    </source>
</evidence>
<dbReference type="GO" id="GO:0010052">
    <property type="term" value="P:guard cell differentiation"/>
    <property type="evidence" value="ECO:0007669"/>
    <property type="project" value="UniProtKB-UniRule"/>
</dbReference>
<dbReference type="Pfam" id="PF17181">
    <property type="entry name" value="EPF"/>
    <property type="match status" value="1"/>
</dbReference>
<evidence type="ECO:0000256" key="1">
    <source>
        <dbReference type="ARBA" id="ARBA00004613"/>
    </source>
</evidence>
<dbReference type="AlphaFoldDB" id="A0A833R8J6"/>
<evidence type="ECO:0000256" key="4">
    <source>
        <dbReference type="ARBA" id="ARBA00022729"/>
    </source>
</evidence>
<keyword evidence="8" id="KW-1185">Reference proteome</keyword>
<sequence>MPNSIRSHPLLFLIILLNLLLSSTCARTTPLSSPEGMLMEDKIRLGSIPPSCHNRCNACNPCTAIQVPTLPGQGDQLLRASSKQMPFSMYSNYKPLGWKCRCRDQLFNP</sequence>
<keyword evidence="3 6" id="KW-0964">Secreted</keyword>
<protein>
    <recommendedName>
        <fullName evidence="6">Epidermal patterning factor-like protein</fullName>
    </recommendedName>
</protein>
<evidence type="ECO:0000256" key="2">
    <source>
        <dbReference type="ARBA" id="ARBA00008127"/>
    </source>
</evidence>
<feature type="signal peptide" evidence="6">
    <location>
        <begin position="1"/>
        <end position="26"/>
    </location>
</feature>
<comment type="caution">
    <text evidence="7">The sequence shown here is derived from an EMBL/GenBank/DDBJ whole genome shotgun (WGS) entry which is preliminary data.</text>
</comment>
<organism evidence="7 8">
    <name type="scientific">Carex littledalei</name>
    <dbReference type="NCBI Taxonomy" id="544730"/>
    <lineage>
        <taxon>Eukaryota</taxon>
        <taxon>Viridiplantae</taxon>
        <taxon>Streptophyta</taxon>
        <taxon>Embryophyta</taxon>
        <taxon>Tracheophyta</taxon>
        <taxon>Spermatophyta</taxon>
        <taxon>Magnoliopsida</taxon>
        <taxon>Liliopsida</taxon>
        <taxon>Poales</taxon>
        <taxon>Cyperaceae</taxon>
        <taxon>Cyperoideae</taxon>
        <taxon>Cariceae</taxon>
        <taxon>Carex</taxon>
        <taxon>Carex subgen. Euthyceras</taxon>
    </lineage>
</organism>
<keyword evidence="6" id="KW-0217">Developmental protein</keyword>
<name>A0A833R8J6_9POAL</name>
<gene>
    <name evidence="7" type="ORF">FCM35_KLT04547</name>
</gene>
<evidence type="ECO:0000256" key="6">
    <source>
        <dbReference type="RuleBase" id="RU367102"/>
    </source>
</evidence>
<dbReference type="InterPro" id="IPR039455">
    <property type="entry name" value="EPFL"/>
</dbReference>
<dbReference type="PANTHER" id="PTHR33109">
    <property type="entry name" value="EPIDERMAL PATTERNING FACTOR-LIKE PROTEIN 4"/>
    <property type="match status" value="1"/>
</dbReference>
<comment type="function">
    <text evidence="6">Controls stomatal patterning.</text>
</comment>
<dbReference type="EMBL" id="SWLB01000013">
    <property type="protein sequence ID" value="KAF3331193.1"/>
    <property type="molecule type" value="Genomic_DNA"/>
</dbReference>
<dbReference type="OrthoDB" id="1843021at2759"/>
<dbReference type="GO" id="GO:0005576">
    <property type="term" value="C:extracellular region"/>
    <property type="evidence" value="ECO:0007669"/>
    <property type="project" value="UniProtKB-SubCell"/>
</dbReference>
<dbReference type="PANTHER" id="PTHR33109:SF3">
    <property type="entry name" value="EPIDERMAL PATTERNING FACTOR-LIKE PROTEIN"/>
    <property type="match status" value="1"/>
</dbReference>
<evidence type="ECO:0000313" key="7">
    <source>
        <dbReference type="EMBL" id="KAF3331193.1"/>
    </source>
</evidence>
<keyword evidence="4 6" id="KW-0732">Signal</keyword>
<evidence type="ECO:0000256" key="5">
    <source>
        <dbReference type="ARBA" id="ARBA00023157"/>
    </source>
</evidence>
<accession>A0A833R8J6</accession>
<proteinExistence type="inferred from homology"/>
<evidence type="ECO:0000256" key="3">
    <source>
        <dbReference type="ARBA" id="ARBA00022525"/>
    </source>
</evidence>